<accession>A0ABS3KVU0</accession>
<dbReference type="RefSeq" id="WP_207419773.1">
    <property type="nucleotide sequence ID" value="NZ_CP061177.1"/>
</dbReference>
<feature type="transmembrane region" description="Helical" evidence="1">
    <location>
        <begin position="32"/>
        <end position="54"/>
    </location>
</feature>
<protein>
    <recommendedName>
        <fullName evidence="4">EamA family transporter</fullName>
    </recommendedName>
</protein>
<keyword evidence="1" id="KW-1133">Transmembrane helix</keyword>
<dbReference type="EMBL" id="JACTNG010000016">
    <property type="protein sequence ID" value="MBO1081598.1"/>
    <property type="molecule type" value="Genomic_DNA"/>
</dbReference>
<name>A0ABS3KVU0_9PROT</name>
<dbReference type="Proteomes" id="UP001518989">
    <property type="component" value="Unassembled WGS sequence"/>
</dbReference>
<evidence type="ECO:0000313" key="2">
    <source>
        <dbReference type="EMBL" id="MBO1081598.1"/>
    </source>
</evidence>
<gene>
    <name evidence="2" type="ORF">IAI61_21395</name>
</gene>
<evidence type="ECO:0000313" key="3">
    <source>
        <dbReference type="Proteomes" id="UP001518989"/>
    </source>
</evidence>
<evidence type="ECO:0000256" key="1">
    <source>
        <dbReference type="SAM" id="Phobius"/>
    </source>
</evidence>
<organism evidence="2 3">
    <name type="scientific">Roseomonas haemaphysalidis</name>
    <dbReference type="NCBI Taxonomy" id="2768162"/>
    <lineage>
        <taxon>Bacteria</taxon>
        <taxon>Pseudomonadati</taxon>
        <taxon>Pseudomonadota</taxon>
        <taxon>Alphaproteobacteria</taxon>
        <taxon>Acetobacterales</taxon>
        <taxon>Roseomonadaceae</taxon>
        <taxon>Roseomonas</taxon>
    </lineage>
</organism>
<comment type="caution">
    <text evidence="2">The sequence shown here is derived from an EMBL/GenBank/DDBJ whole genome shotgun (WGS) entry which is preliminary data.</text>
</comment>
<keyword evidence="3" id="KW-1185">Reference proteome</keyword>
<keyword evidence="1" id="KW-0472">Membrane</keyword>
<proteinExistence type="predicted"/>
<sequence length="55" mass="5436">MTPTASATTALVLVSAPQEAPSRPDLSAATGIMAAVAMSAVFWTAIGYAVDALIG</sequence>
<reference evidence="2 3" key="1">
    <citation type="submission" date="2020-09" db="EMBL/GenBank/DDBJ databases">
        <title>Roseomonas.</title>
        <authorList>
            <person name="Zhu W."/>
        </authorList>
    </citation>
    <scope>NUCLEOTIDE SEQUENCE [LARGE SCALE GENOMIC DNA]</scope>
    <source>
        <strain evidence="2 3">573</strain>
    </source>
</reference>
<evidence type="ECO:0008006" key="4">
    <source>
        <dbReference type="Google" id="ProtNLM"/>
    </source>
</evidence>
<keyword evidence="1" id="KW-0812">Transmembrane</keyword>